<comment type="caution">
    <text evidence="1">The sequence shown here is derived from an EMBL/GenBank/DDBJ whole genome shotgun (WGS) entry which is preliminary data.</text>
</comment>
<proteinExistence type="predicted"/>
<dbReference type="EMBL" id="QCYH01000001">
    <property type="protein sequence ID" value="PVA11805.1"/>
    <property type="molecule type" value="Genomic_DNA"/>
</dbReference>
<reference evidence="1 2" key="1">
    <citation type="submission" date="2018-04" db="EMBL/GenBank/DDBJ databases">
        <title>Pelagivirga bohaiensis gen. nov., sp. nov., a bacterium isolated from the Bohai Sea.</title>
        <authorList>
            <person name="Ji X."/>
        </authorList>
    </citation>
    <scope>NUCLEOTIDE SEQUENCE [LARGE SCALE GENOMIC DNA]</scope>
    <source>
        <strain evidence="1 2">BH-SD19</strain>
    </source>
</reference>
<protein>
    <recommendedName>
        <fullName evidence="3">DUF3576 domain-containing protein</fullName>
    </recommendedName>
</protein>
<organism evidence="1 2">
    <name type="scientific">Pelagivirga sediminicola</name>
    <dbReference type="NCBI Taxonomy" id="2170575"/>
    <lineage>
        <taxon>Bacteria</taxon>
        <taxon>Pseudomonadati</taxon>
        <taxon>Pseudomonadota</taxon>
        <taxon>Alphaproteobacteria</taxon>
        <taxon>Rhodobacterales</taxon>
        <taxon>Paracoccaceae</taxon>
        <taxon>Pelagivirga</taxon>
    </lineage>
</organism>
<keyword evidence="2" id="KW-1185">Reference proteome</keyword>
<evidence type="ECO:0008006" key="3">
    <source>
        <dbReference type="Google" id="ProtNLM"/>
    </source>
</evidence>
<evidence type="ECO:0000313" key="2">
    <source>
        <dbReference type="Proteomes" id="UP000244446"/>
    </source>
</evidence>
<sequence length="173" mass="18438">MRGLVTLLTISSLTLAGCSGLRESRANPANWFGPSRTVERAAPAGTAAANPLIPEQSDSIFRRRSEAERYVGTPIYAVENVVVEPSAGGAIVKATGLSLRQGAFDVRLWPENGGVPVDGVLTYTMRAIQRADTPQGPEQTRRVNAGQFVSRQTLSGLRGVTVLSQTTTATSRR</sequence>
<accession>A0A2T7GBK4</accession>
<dbReference type="AlphaFoldDB" id="A0A2T7GBK4"/>
<dbReference type="Proteomes" id="UP000244446">
    <property type="component" value="Unassembled WGS sequence"/>
</dbReference>
<gene>
    <name evidence="1" type="ORF">DC366_02315</name>
</gene>
<name>A0A2T7GBK4_9RHOB</name>
<dbReference type="PROSITE" id="PS51257">
    <property type="entry name" value="PROKAR_LIPOPROTEIN"/>
    <property type="match status" value="1"/>
</dbReference>
<dbReference type="RefSeq" id="WP_108690549.1">
    <property type="nucleotide sequence ID" value="NZ_QCYH01000001.1"/>
</dbReference>
<dbReference type="OrthoDB" id="7773807at2"/>
<evidence type="ECO:0000313" key="1">
    <source>
        <dbReference type="EMBL" id="PVA11805.1"/>
    </source>
</evidence>